<accession>A0ABX5SKF9</accession>
<evidence type="ECO:0000256" key="5">
    <source>
        <dbReference type="ARBA" id="ARBA00022944"/>
    </source>
</evidence>
<dbReference type="Proteomes" id="UP000295756">
    <property type="component" value="Chromosome"/>
</dbReference>
<keyword evidence="4" id="KW-0808">Transferase</keyword>
<evidence type="ECO:0000313" key="8">
    <source>
        <dbReference type="EMBL" id="QBR47877.1"/>
    </source>
</evidence>
<evidence type="ECO:0000256" key="4">
    <source>
        <dbReference type="ARBA" id="ARBA00022679"/>
    </source>
</evidence>
<dbReference type="Gene3D" id="3.40.50.2000">
    <property type="entry name" value="Glycogen Phosphorylase B"/>
    <property type="match status" value="1"/>
</dbReference>
<dbReference type="SUPFAM" id="SSF53756">
    <property type="entry name" value="UDP-Glycosyltransferase/glycogen phosphorylase"/>
    <property type="match status" value="3"/>
</dbReference>
<feature type="domain" description="Glycosyl transferase family 1" evidence="7">
    <location>
        <begin position="934"/>
        <end position="1045"/>
    </location>
</feature>
<dbReference type="EMBL" id="CP037939">
    <property type="protein sequence ID" value="QBR47877.1"/>
    <property type="molecule type" value="Genomic_DNA"/>
</dbReference>
<dbReference type="InterPro" id="IPR051612">
    <property type="entry name" value="Teichoic_Acid_Biosynth"/>
</dbReference>
<evidence type="ECO:0000256" key="3">
    <source>
        <dbReference type="ARBA" id="ARBA00022475"/>
    </source>
</evidence>
<proteinExistence type="inferred from homology"/>
<dbReference type="InterPro" id="IPR001296">
    <property type="entry name" value="Glyco_trans_1"/>
</dbReference>
<dbReference type="InterPro" id="IPR043149">
    <property type="entry name" value="TagF_N"/>
</dbReference>
<sequence>MVRGNNMLKKIKQAVPNSIKRVIKNSNINIKNSDKIQNNNLIITEIIVNIDDVLLKIKTNQLFKIKRLGVLVSAEKKIYDIPFKYVDNQIILNKKDLQSFSVLGKHVFRVFYDHDQVAHSLKLVEKKLNQKYIVFTESSLNNVNFLYFYRNVNENLTLALSSKNERKTAPKYIQGYLDGQQALVQKNQALFEANHGKTNSGNMFSLAIELASRDNFEVYWVSKKPDSAKKMFEFYGAVNIKIIQHLSYEYGNILSTSQLLFSDNTFYPFFSKRKDQKYINTWHGTPLKTLGKDIKGEETSFGNIVKNMLQVDNLYFSNKHTAQRHLSSLDLDGTLNTNVYIAPSPRNSSFFKTTSLKNIKKYEKIENKKIIVYLPTYRGKSSDANTENSEKIQKLFNDFVSILPDDFVLYYKLHPIDNQNLNVSLDENRIRKIPEEYELYDFLSVTDGLITDYSSIMFDYALLNKPIYLYTYDEEEYFSERGTYLDINDLPFSKFSDATPLVKKLLKSKEQGRNISEFINQFAPYDNENGAKEIIDHVLYGEGSPFIEKYENYNGKPNVYIMSGSLWANGVTAALKNVIDNVDLNKRNYILLVDSNNFKQADIGRYLFFDERIKVYPFKGFAIRSDFEDLIVKKYESGESLLPLEEVYLEKAFEREIGRIFGNNSPDYFIHFSGYEVKFAEFVIFMKNTKTMMYVHNDMFKEYSTRKNFNPNVIFDSYRKADKVVLVNDELKSDFIRHFPDLSKKVTVANNFIGYKNILKIENEPFEEILLENSFHYSIASQGQGNPLSALKERILNGVKNNETRFLKINKVYEELDQSISGIVRNPYLHITNDLALKQLLIKKYLVKEYSSFLSQFGDVDGINKLLVELLFPKALKEFRVDILPKTTQRQLLLYDTIIHKKPDQVNNELDPIENIYNIYGLRKLEVIEELYDENITIFINIARFDQQKRLDRLILAFEKIYQSDSNTRLYIVASHGKEKEALIKLTKNSIANSAIRIFGAMNNPYPLLKKADSFVFTSDYEALGLVVYEALAVGLPVITTNLSTTMKNLDDTQVDPVELSVDGVYLGMKRFLSGKYPNKKFDFESYELKAQREFEEVFNFKNLSSDKREGRV</sequence>
<gene>
    <name evidence="8" type="ORF">EW139_06965</name>
</gene>
<evidence type="ECO:0000313" key="9">
    <source>
        <dbReference type="Proteomes" id="UP000295756"/>
    </source>
</evidence>
<keyword evidence="5" id="KW-0777">Teichoic acid biosynthesis</keyword>
<comment type="subcellular location">
    <subcellularLocation>
        <location evidence="1">Cell membrane</location>
        <topology evidence="1">Peripheral membrane protein</topology>
    </subcellularLocation>
</comment>
<evidence type="ECO:0000259" key="7">
    <source>
        <dbReference type="Pfam" id="PF00534"/>
    </source>
</evidence>
<protein>
    <submittedName>
        <fullName evidence="8">Glycosyltransferase</fullName>
    </submittedName>
</protein>
<dbReference type="Pfam" id="PF04464">
    <property type="entry name" value="Glyphos_transf"/>
    <property type="match status" value="1"/>
</dbReference>
<comment type="similarity">
    <text evidence="2">Belongs to the CDP-glycerol glycerophosphotransferase family.</text>
</comment>
<dbReference type="PANTHER" id="PTHR37316">
    <property type="entry name" value="TEICHOIC ACID GLYCEROL-PHOSPHATE PRIMASE"/>
    <property type="match status" value="1"/>
</dbReference>
<dbReference type="InterPro" id="IPR007554">
    <property type="entry name" value="Glycerophosphate_synth"/>
</dbReference>
<organism evidence="8 9">
    <name type="scientific">Leuconostoc kimchii</name>
    <dbReference type="NCBI Taxonomy" id="136609"/>
    <lineage>
        <taxon>Bacteria</taxon>
        <taxon>Bacillati</taxon>
        <taxon>Bacillota</taxon>
        <taxon>Bacilli</taxon>
        <taxon>Lactobacillales</taxon>
        <taxon>Lactobacillaceae</taxon>
        <taxon>Leuconostoc</taxon>
    </lineage>
</organism>
<keyword evidence="3" id="KW-1003">Cell membrane</keyword>
<dbReference type="PANTHER" id="PTHR37316:SF3">
    <property type="entry name" value="TEICHOIC ACID GLYCEROL-PHOSPHATE TRANSFERASE"/>
    <property type="match status" value="1"/>
</dbReference>
<dbReference type="Gene3D" id="3.40.50.12580">
    <property type="match status" value="1"/>
</dbReference>
<keyword evidence="9" id="KW-1185">Reference proteome</keyword>
<keyword evidence="6" id="KW-0472">Membrane</keyword>
<reference evidence="8 9" key="1">
    <citation type="submission" date="2019-03" db="EMBL/GenBank/DDBJ databases">
        <title>Complete Genome Sequence of Leuconostoc kimchii strain NKJ218 Isolated from Homemade Kimchi.</title>
        <authorList>
            <person name="Jung J.Y."/>
            <person name="Jin H.M."/>
            <person name="Jung J.-W."/>
            <person name="Lee S.-Y."/>
            <person name="Ryu B.-G."/>
            <person name="Han S.-S."/>
            <person name="Kang H.K."/>
            <person name="Choi H.W."/>
            <person name="Chung E.J."/>
            <person name="Choi K.-M."/>
        </authorList>
    </citation>
    <scope>NUCLEOTIDE SEQUENCE [LARGE SCALE GENOMIC DNA]</scope>
    <source>
        <strain evidence="8 9">NKJ218</strain>
    </source>
</reference>
<dbReference type="Gene3D" id="3.40.50.11820">
    <property type="match status" value="1"/>
</dbReference>
<dbReference type="InterPro" id="IPR043148">
    <property type="entry name" value="TagF_C"/>
</dbReference>
<evidence type="ECO:0000256" key="6">
    <source>
        <dbReference type="ARBA" id="ARBA00023136"/>
    </source>
</evidence>
<evidence type="ECO:0000256" key="2">
    <source>
        <dbReference type="ARBA" id="ARBA00010488"/>
    </source>
</evidence>
<evidence type="ECO:0000256" key="1">
    <source>
        <dbReference type="ARBA" id="ARBA00004202"/>
    </source>
</evidence>
<dbReference type="Pfam" id="PF00534">
    <property type="entry name" value="Glycos_transf_1"/>
    <property type="match status" value="1"/>
</dbReference>
<name>A0ABX5SKF9_9LACO</name>